<dbReference type="Gene3D" id="2.110.10.10">
    <property type="entry name" value="Hemopexin-like domain"/>
    <property type="match status" value="2"/>
</dbReference>
<name>A0AAY4EXY6_9TELE</name>
<dbReference type="InterPro" id="IPR000585">
    <property type="entry name" value="Hemopexin-like_dom"/>
</dbReference>
<dbReference type="Ensembl" id="ENSDCDT00010073377.1">
    <property type="protein sequence ID" value="ENSDCDP00010062582.1"/>
    <property type="gene ID" value="ENSDCDG00010034287.1"/>
</dbReference>
<keyword evidence="11" id="KW-0408">Iron</keyword>
<comment type="similarity">
    <text evidence="3">Belongs to the hemopexin family.</text>
</comment>
<evidence type="ECO:0000256" key="3">
    <source>
        <dbReference type="ARBA" id="ARBA00011072"/>
    </source>
</evidence>
<comment type="subcellular location">
    <subcellularLocation>
        <location evidence="2">Secreted</location>
    </subcellularLocation>
</comment>
<feature type="repeat" description="Hemopexin" evidence="13">
    <location>
        <begin position="357"/>
        <end position="399"/>
    </location>
</feature>
<dbReference type="PANTHER" id="PTHR22917">
    <property type="entry name" value="HEMOPEXIN DOMAIN-CONTAINING PROTEIN"/>
    <property type="match status" value="1"/>
</dbReference>
<dbReference type="SMART" id="SM00120">
    <property type="entry name" value="HX"/>
    <property type="match status" value="6"/>
</dbReference>
<dbReference type="GeneTree" id="ENSGT00940000166972"/>
<feature type="repeat" description="Hemopexin" evidence="13">
    <location>
        <begin position="139"/>
        <end position="183"/>
    </location>
</feature>
<reference evidence="15 16" key="1">
    <citation type="submission" date="2020-06" db="EMBL/GenBank/DDBJ databases">
        <authorList>
            <consortium name="Wellcome Sanger Institute Data Sharing"/>
        </authorList>
    </citation>
    <scope>NUCLEOTIDE SEQUENCE [LARGE SCALE GENOMIC DNA]</scope>
</reference>
<evidence type="ECO:0000256" key="11">
    <source>
        <dbReference type="ARBA" id="ARBA00023004"/>
    </source>
</evidence>
<reference evidence="15" key="3">
    <citation type="submission" date="2025-09" db="UniProtKB">
        <authorList>
            <consortium name="Ensembl"/>
        </authorList>
    </citation>
    <scope>IDENTIFICATION</scope>
</reference>
<dbReference type="FunFam" id="2.110.10.10:FF:000009">
    <property type="entry name" value="Hemopexin"/>
    <property type="match status" value="1"/>
</dbReference>
<dbReference type="GO" id="GO:0046872">
    <property type="term" value="F:metal ion binding"/>
    <property type="evidence" value="ECO:0007669"/>
    <property type="project" value="UniProtKB-KW"/>
</dbReference>
<keyword evidence="6" id="KW-0964">Secreted</keyword>
<dbReference type="SUPFAM" id="SSF50923">
    <property type="entry name" value="Hemopexin-like domain"/>
    <property type="match status" value="2"/>
</dbReference>
<evidence type="ECO:0000256" key="13">
    <source>
        <dbReference type="PROSITE-ProRule" id="PRU01011"/>
    </source>
</evidence>
<evidence type="ECO:0000313" key="16">
    <source>
        <dbReference type="Proteomes" id="UP000694580"/>
    </source>
</evidence>
<organism evidence="15 16">
    <name type="scientific">Denticeps clupeoides</name>
    <name type="common">denticle herring</name>
    <dbReference type="NCBI Taxonomy" id="299321"/>
    <lineage>
        <taxon>Eukaryota</taxon>
        <taxon>Metazoa</taxon>
        <taxon>Chordata</taxon>
        <taxon>Craniata</taxon>
        <taxon>Vertebrata</taxon>
        <taxon>Euteleostomi</taxon>
        <taxon>Actinopterygii</taxon>
        <taxon>Neopterygii</taxon>
        <taxon>Teleostei</taxon>
        <taxon>Clupei</taxon>
        <taxon>Clupeiformes</taxon>
        <taxon>Denticipitoidei</taxon>
        <taxon>Denticipitidae</taxon>
        <taxon>Denticeps</taxon>
    </lineage>
</organism>
<proteinExistence type="inferred from homology"/>
<dbReference type="AlphaFoldDB" id="A0AAY4EXY6"/>
<evidence type="ECO:0000256" key="12">
    <source>
        <dbReference type="ARBA" id="ARBA00023180"/>
    </source>
</evidence>
<keyword evidence="9 14" id="KW-0732">Signal</keyword>
<feature type="repeat" description="Hemopexin" evidence="13">
    <location>
        <begin position="86"/>
        <end position="138"/>
    </location>
</feature>
<evidence type="ECO:0000256" key="7">
    <source>
        <dbReference type="ARBA" id="ARBA00022617"/>
    </source>
</evidence>
<protein>
    <recommendedName>
        <fullName evidence="4">Hemopexin</fullName>
    </recommendedName>
</protein>
<evidence type="ECO:0000256" key="6">
    <source>
        <dbReference type="ARBA" id="ARBA00022525"/>
    </source>
</evidence>
<dbReference type="InterPro" id="IPR051298">
    <property type="entry name" value="Heme_transport/Cell_adhesion"/>
</dbReference>
<dbReference type="InterPro" id="IPR018487">
    <property type="entry name" value="Hemopexin-like_repeat"/>
</dbReference>
<evidence type="ECO:0000256" key="2">
    <source>
        <dbReference type="ARBA" id="ARBA00004613"/>
    </source>
</evidence>
<dbReference type="InterPro" id="IPR036375">
    <property type="entry name" value="Hemopexin-like_dom_sf"/>
</dbReference>
<evidence type="ECO:0000256" key="4">
    <source>
        <dbReference type="ARBA" id="ARBA00013632"/>
    </source>
</evidence>
<feature type="repeat" description="Hemopexin" evidence="13">
    <location>
        <begin position="246"/>
        <end position="290"/>
    </location>
</feature>
<feature type="chain" id="PRO_5044191201" description="Hemopexin" evidence="14">
    <location>
        <begin position="21"/>
        <end position="451"/>
    </location>
</feature>
<comment type="function">
    <text evidence="1">Binds heme and transports it to the liver for breakdown and iron recovery, after which the free hemopexin returns to the circulation.</text>
</comment>
<dbReference type="PROSITE" id="PS51642">
    <property type="entry name" value="HEMOPEXIN_2"/>
    <property type="match status" value="5"/>
</dbReference>
<evidence type="ECO:0000313" key="15">
    <source>
        <dbReference type="Ensembl" id="ENSDCDP00010062582.1"/>
    </source>
</evidence>
<keyword evidence="16" id="KW-1185">Reference proteome</keyword>
<evidence type="ECO:0000256" key="5">
    <source>
        <dbReference type="ARBA" id="ARBA00022448"/>
    </source>
</evidence>
<reference evidence="15" key="2">
    <citation type="submission" date="2025-08" db="UniProtKB">
        <authorList>
            <consortium name="Ensembl"/>
        </authorList>
    </citation>
    <scope>IDENTIFICATION</scope>
</reference>
<evidence type="ECO:0000256" key="1">
    <source>
        <dbReference type="ARBA" id="ARBA00002031"/>
    </source>
</evidence>
<keyword evidence="5" id="KW-0813">Transport</keyword>
<dbReference type="Proteomes" id="UP000694580">
    <property type="component" value="Chromosome 15"/>
</dbReference>
<feature type="repeat" description="Hemopexin" evidence="13">
    <location>
        <begin position="184"/>
        <end position="230"/>
    </location>
</feature>
<keyword evidence="7" id="KW-0349">Heme</keyword>
<evidence type="ECO:0000256" key="9">
    <source>
        <dbReference type="ARBA" id="ARBA00022729"/>
    </source>
</evidence>
<evidence type="ECO:0000256" key="14">
    <source>
        <dbReference type="SAM" id="SignalP"/>
    </source>
</evidence>
<feature type="signal peptide" evidence="14">
    <location>
        <begin position="1"/>
        <end position="20"/>
    </location>
</feature>
<dbReference type="GO" id="GO:0005615">
    <property type="term" value="C:extracellular space"/>
    <property type="evidence" value="ECO:0007669"/>
    <property type="project" value="TreeGrafter"/>
</dbReference>
<keyword evidence="8" id="KW-0479">Metal-binding</keyword>
<evidence type="ECO:0000256" key="10">
    <source>
        <dbReference type="ARBA" id="ARBA00022737"/>
    </source>
</evidence>
<dbReference type="CDD" id="cd00094">
    <property type="entry name" value="HX"/>
    <property type="match status" value="1"/>
</dbReference>
<keyword evidence="10" id="KW-0677">Repeat</keyword>
<dbReference type="PANTHER" id="PTHR22917:SF9">
    <property type="entry name" value="HEMOPEXIN"/>
    <property type="match status" value="1"/>
</dbReference>
<evidence type="ECO:0000256" key="8">
    <source>
        <dbReference type="ARBA" id="ARBA00022723"/>
    </source>
</evidence>
<accession>A0AAY4EXY6</accession>
<sequence>MKLLLKTVCLASAMALNGHAEHPKQSDDSHYNASPDRCAGIEFDAIAPDEKGTSYFFKGDHLWVGFSGPAELSNGTFKDLDEYHHLGHVDAAFRMHNKKDSGDHDHIYLFLNDKVFSYYKHSLEKGFPLEIQQQFPGVPSHLDAAVECPAGECVTDAVLFFKGKDVYHFDIATKMVKKKAWDHLPNCTSAFRWLEHYYCFHGHHFTRFHPVTGEVGENYPKDARHYFMRVSNVDHGASGKKEPCSAVHLDAITADDTGKRYAFRGKSYIRLDSHRDGTHPFPITKSWRDVTDGVDAVFSYDSKIYLIKDVTQIKFNQNFERIFSPSQGNQVYIYKADAHYTLIDGYPKPLKDELGVQGPVDAAFMCEGEPTVFLIQGQKMFSVDLNATPRSVKREVSLPFTKVDAAECGADGVRVFVGSKYYKYESPTILSHSKVTPVPFKISPKEFVFKK</sequence>
<keyword evidence="12" id="KW-0325">Glycoprotein</keyword>